<evidence type="ECO:0000256" key="3">
    <source>
        <dbReference type="ARBA" id="ARBA00022622"/>
    </source>
</evidence>
<feature type="chain" id="PRO_5026796514" evidence="11">
    <location>
        <begin position="28"/>
        <end position="220"/>
    </location>
</feature>
<gene>
    <name evidence="14" type="primary">LOC108857174</name>
</gene>
<keyword evidence="2" id="KW-1003">Cell membrane</keyword>
<dbReference type="PROSITE" id="PS51485">
    <property type="entry name" value="PHYTOCYANIN"/>
    <property type="match status" value="1"/>
</dbReference>
<keyword evidence="13" id="KW-1185">Reference proteome</keyword>
<reference evidence="13" key="1">
    <citation type="journal article" date="2019" name="Database">
        <title>The radish genome database (RadishGD): an integrated information resource for radish genomics.</title>
        <authorList>
            <person name="Yu H.J."/>
            <person name="Baek S."/>
            <person name="Lee Y.J."/>
            <person name="Cho A."/>
            <person name="Mun J.H."/>
        </authorList>
    </citation>
    <scope>NUCLEOTIDE SEQUENCE [LARGE SCALE GENOMIC DNA]</scope>
    <source>
        <strain evidence="13">cv. WK10039</strain>
    </source>
</reference>
<dbReference type="PANTHER" id="PTHR33021:SF253">
    <property type="entry name" value="EARLY NODULIN-LIKE PROTEIN 9"/>
    <property type="match status" value="1"/>
</dbReference>
<evidence type="ECO:0000256" key="8">
    <source>
        <dbReference type="ARBA" id="ARBA00023288"/>
    </source>
</evidence>
<keyword evidence="5" id="KW-0472">Membrane</keyword>
<dbReference type="CDD" id="cd11019">
    <property type="entry name" value="OsENODL1_like"/>
    <property type="match status" value="1"/>
</dbReference>
<dbReference type="RefSeq" id="XP_018486620.1">
    <property type="nucleotide sequence ID" value="XM_018631118.2"/>
</dbReference>
<dbReference type="AlphaFoldDB" id="A0A6J0NQ55"/>
<dbReference type="InterPro" id="IPR039391">
    <property type="entry name" value="Phytocyanin-like"/>
</dbReference>
<evidence type="ECO:0000313" key="14">
    <source>
        <dbReference type="RefSeq" id="XP_018486620.1"/>
    </source>
</evidence>
<evidence type="ECO:0000256" key="5">
    <source>
        <dbReference type="ARBA" id="ARBA00023136"/>
    </source>
</evidence>
<evidence type="ECO:0000256" key="9">
    <source>
        <dbReference type="ARBA" id="ARBA00035011"/>
    </source>
</evidence>
<dbReference type="OrthoDB" id="691587at2759"/>
<dbReference type="InterPro" id="IPR008972">
    <property type="entry name" value="Cupredoxin"/>
</dbReference>
<keyword evidence="7" id="KW-0325">Glycoprotein</keyword>
<dbReference type="KEGG" id="rsz:108857174"/>
<dbReference type="GO" id="GO:0009055">
    <property type="term" value="F:electron transfer activity"/>
    <property type="evidence" value="ECO:0007669"/>
    <property type="project" value="InterPro"/>
</dbReference>
<evidence type="ECO:0000256" key="6">
    <source>
        <dbReference type="ARBA" id="ARBA00023157"/>
    </source>
</evidence>
<keyword evidence="4 11" id="KW-0732">Signal</keyword>
<evidence type="ECO:0000256" key="1">
    <source>
        <dbReference type="ARBA" id="ARBA00004609"/>
    </source>
</evidence>
<evidence type="ECO:0000256" key="10">
    <source>
        <dbReference type="SAM" id="MobiDB-lite"/>
    </source>
</evidence>
<dbReference type="Gene3D" id="2.60.40.420">
    <property type="entry name" value="Cupredoxins - blue copper proteins"/>
    <property type="match status" value="1"/>
</dbReference>
<dbReference type="SUPFAM" id="SSF49503">
    <property type="entry name" value="Cupredoxins"/>
    <property type="match status" value="1"/>
</dbReference>
<evidence type="ECO:0000256" key="2">
    <source>
        <dbReference type="ARBA" id="ARBA00022475"/>
    </source>
</evidence>
<organism evidence="13 14">
    <name type="scientific">Raphanus sativus</name>
    <name type="common">Radish</name>
    <name type="synonym">Raphanus raphanistrum var. sativus</name>
    <dbReference type="NCBI Taxonomy" id="3726"/>
    <lineage>
        <taxon>Eukaryota</taxon>
        <taxon>Viridiplantae</taxon>
        <taxon>Streptophyta</taxon>
        <taxon>Embryophyta</taxon>
        <taxon>Tracheophyta</taxon>
        <taxon>Spermatophyta</taxon>
        <taxon>Magnoliopsida</taxon>
        <taxon>eudicotyledons</taxon>
        <taxon>Gunneridae</taxon>
        <taxon>Pentapetalae</taxon>
        <taxon>rosids</taxon>
        <taxon>malvids</taxon>
        <taxon>Brassicales</taxon>
        <taxon>Brassicaceae</taxon>
        <taxon>Brassiceae</taxon>
        <taxon>Raphanus</taxon>
    </lineage>
</organism>
<feature type="region of interest" description="Disordered" evidence="10">
    <location>
        <begin position="135"/>
        <end position="201"/>
    </location>
</feature>
<dbReference type="Proteomes" id="UP000504610">
    <property type="component" value="Chromosome 5"/>
</dbReference>
<dbReference type="InterPro" id="IPR003245">
    <property type="entry name" value="Phytocyanin_dom"/>
</dbReference>
<comment type="subcellular location">
    <subcellularLocation>
        <location evidence="1">Cell membrane</location>
        <topology evidence="1">Lipid-anchor</topology>
        <topology evidence="1">GPI-anchor</topology>
    </subcellularLocation>
</comment>
<dbReference type="FunFam" id="2.60.40.420:FF:000066">
    <property type="entry name" value="Early nodulin-like protein 9"/>
    <property type="match status" value="1"/>
</dbReference>
<dbReference type="Pfam" id="PF02298">
    <property type="entry name" value="Cu_bind_like"/>
    <property type="match status" value="1"/>
</dbReference>
<dbReference type="GeneID" id="108857174"/>
<feature type="compositionally biased region" description="Low complexity" evidence="10">
    <location>
        <begin position="188"/>
        <end position="201"/>
    </location>
</feature>
<name>A0A6J0NQ55_RAPSA</name>
<feature type="domain" description="Phytocyanin" evidence="12">
    <location>
        <begin position="28"/>
        <end position="130"/>
    </location>
</feature>
<accession>A0A6J0NQ55</accession>
<comment type="similarity">
    <text evidence="9">Belongs to the early nodulin-like (ENODL) family.</text>
</comment>
<dbReference type="InterPro" id="IPR041846">
    <property type="entry name" value="ENL_dom"/>
</dbReference>
<evidence type="ECO:0000259" key="12">
    <source>
        <dbReference type="PROSITE" id="PS51485"/>
    </source>
</evidence>
<evidence type="ECO:0000256" key="7">
    <source>
        <dbReference type="ARBA" id="ARBA00023180"/>
    </source>
</evidence>
<dbReference type="GO" id="GO:0098552">
    <property type="term" value="C:side of membrane"/>
    <property type="evidence" value="ECO:0007669"/>
    <property type="project" value="UniProtKB-KW"/>
</dbReference>
<protein>
    <submittedName>
        <fullName evidence="14">Early nodulin-like protein 9</fullName>
    </submittedName>
</protein>
<keyword evidence="6" id="KW-1015">Disulfide bond</keyword>
<evidence type="ECO:0000256" key="4">
    <source>
        <dbReference type="ARBA" id="ARBA00022729"/>
    </source>
</evidence>
<evidence type="ECO:0000313" key="13">
    <source>
        <dbReference type="Proteomes" id="UP000504610"/>
    </source>
</evidence>
<keyword evidence="8" id="KW-0449">Lipoprotein</keyword>
<proteinExistence type="inferred from homology"/>
<feature type="signal peptide" evidence="11">
    <location>
        <begin position="1"/>
        <end position="27"/>
    </location>
</feature>
<dbReference type="GO" id="GO:0005886">
    <property type="term" value="C:plasma membrane"/>
    <property type="evidence" value="ECO:0007669"/>
    <property type="project" value="UniProtKB-SubCell"/>
</dbReference>
<dbReference type="PANTHER" id="PTHR33021">
    <property type="entry name" value="BLUE COPPER PROTEIN"/>
    <property type="match status" value="1"/>
</dbReference>
<feature type="compositionally biased region" description="Pro residues" evidence="10">
    <location>
        <begin position="142"/>
        <end position="187"/>
    </location>
</feature>
<evidence type="ECO:0000256" key="11">
    <source>
        <dbReference type="SAM" id="SignalP"/>
    </source>
</evidence>
<sequence>MVLNLKNMMLREIGLVCLFLIVDKANAREFAVGGAKGWTVPSSSQVYSQWAEQSRFQIGDSLLFVYQPNQDSVLQVTRDAYDSCNTDAPTAKFADGKTSFALTHSGPYYFISGNKDNCNKNEKLVVIVMADRNGNNNNTTLSPPPLPSPAPAPSSLPPSPALAPTGESPPSPPPMTGPFETPAPTPTPTQETPNNAASPPSSSFLAALLAAAFASTLFLH</sequence>
<reference evidence="14" key="2">
    <citation type="submission" date="2025-08" db="UniProtKB">
        <authorList>
            <consortium name="RefSeq"/>
        </authorList>
    </citation>
    <scope>IDENTIFICATION</scope>
    <source>
        <tissue evidence="14">Leaf</tissue>
    </source>
</reference>
<keyword evidence="3" id="KW-0336">GPI-anchor</keyword>